<evidence type="ECO:0000313" key="2">
    <source>
        <dbReference type="EMBL" id="ORE14734.1"/>
    </source>
</evidence>
<organism evidence="2 3">
    <name type="scientific">Rhizopus microsporus</name>
    <dbReference type="NCBI Taxonomy" id="58291"/>
    <lineage>
        <taxon>Eukaryota</taxon>
        <taxon>Fungi</taxon>
        <taxon>Fungi incertae sedis</taxon>
        <taxon>Mucoromycota</taxon>
        <taxon>Mucoromycotina</taxon>
        <taxon>Mucoromycetes</taxon>
        <taxon>Mucorales</taxon>
        <taxon>Mucorineae</taxon>
        <taxon>Rhizopodaceae</taxon>
        <taxon>Rhizopus</taxon>
    </lineage>
</organism>
<evidence type="ECO:0000256" key="1">
    <source>
        <dbReference type="SAM" id="MobiDB-lite"/>
    </source>
</evidence>
<dbReference type="VEuPathDB" id="FungiDB:BCV72DRAFT_243428"/>
<gene>
    <name evidence="2" type="ORF">BCV71DRAFT_238179</name>
</gene>
<accession>A0A1X0RRY0</accession>
<name>A0A1X0RRY0_RHIZD</name>
<dbReference type="Proteomes" id="UP000242381">
    <property type="component" value="Unassembled WGS sequence"/>
</dbReference>
<feature type="region of interest" description="Disordered" evidence="1">
    <location>
        <begin position="88"/>
        <end position="128"/>
    </location>
</feature>
<dbReference type="EMBL" id="KV921456">
    <property type="protein sequence ID" value="ORE14734.1"/>
    <property type="molecule type" value="Genomic_DNA"/>
</dbReference>
<protein>
    <submittedName>
        <fullName evidence="2">Uncharacterized protein</fullName>
    </submittedName>
</protein>
<proteinExistence type="predicted"/>
<feature type="compositionally biased region" description="Basic and acidic residues" evidence="1">
    <location>
        <begin position="114"/>
        <end position="128"/>
    </location>
</feature>
<evidence type="ECO:0000313" key="3">
    <source>
        <dbReference type="Proteomes" id="UP000242381"/>
    </source>
</evidence>
<dbReference type="AlphaFoldDB" id="A0A1X0RRY0"/>
<reference evidence="2 3" key="1">
    <citation type="journal article" date="2016" name="Proc. Natl. Acad. Sci. U.S.A.">
        <title>Lipid metabolic changes in an early divergent fungus govern the establishment of a mutualistic symbiosis with endobacteria.</title>
        <authorList>
            <person name="Lastovetsky O.A."/>
            <person name="Gaspar M.L."/>
            <person name="Mondo S.J."/>
            <person name="LaButti K.M."/>
            <person name="Sandor L."/>
            <person name="Grigoriev I.V."/>
            <person name="Henry S.A."/>
            <person name="Pawlowska T.E."/>
        </authorList>
    </citation>
    <scope>NUCLEOTIDE SEQUENCE [LARGE SCALE GENOMIC DNA]</scope>
    <source>
        <strain evidence="2 3">ATCC 11559</strain>
    </source>
</reference>
<sequence>MELSFKNLETRRPAEVDDDKDRRLIRHIMTVCRKSKEDEIPQLLKGKLPSKEVIELLSSSEEEEEEKREITYAFESRMYTNGMTGTARISSIQSKASSRESVEEINDDPCPDQFEERQSSDTQGEDSKERVRWFLKAMAEYGYPSVVIYK</sequence>